<evidence type="ECO:0000259" key="3">
    <source>
        <dbReference type="Pfam" id="PF16344"/>
    </source>
</evidence>
<dbReference type="Pfam" id="PF16344">
    <property type="entry name" value="FecR_C"/>
    <property type="match status" value="1"/>
</dbReference>
<evidence type="ECO:0000313" key="5">
    <source>
        <dbReference type="Proteomes" id="UP000286402"/>
    </source>
</evidence>
<name>A0A420FAV6_9SPHI</name>
<feature type="transmembrane region" description="Helical" evidence="1">
    <location>
        <begin position="91"/>
        <end position="111"/>
    </location>
</feature>
<keyword evidence="1" id="KW-0472">Membrane</keyword>
<dbReference type="EMBL" id="MCAQ01000030">
    <property type="protein sequence ID" value="RKF30087.1"/>
    <property type="molecule type" value="Genomic_DNA"/>
</dbReference>
<reference evidence="4 5" key="1">
    <citation type="submission" date="2016-07" db="EMBL/GenBank/DDBJ databases">
        <title>Genome analysis of Sphingobacterium siyangense T12B17.</title>
        <authorList>
            <person name="Xu D."/>
            <person name="Su Y."/>
            <person name="Zheng S."/>
        </authorList>
    </citation>
    <scope>NUCLEOTIDE SEQUENCE [LARGE SCALE GENOMIC DNA]</scope>
    <source>
        <strain evidence="4 5">T12B17</strain>
    </source>
</reference>
<protein>
    <recommendedName>
        <fullName evidence="6">FecR family protein</fullName>
    </recommendedName>
</protein>
<dbReference type="InterPro" id="IPR006860">
    <property type="entry name" value="FecR"/>
</dbReference>
<dbReference type="PANTHER" id="PTHR30273">
    <property type="entry name" value="PERIPLASMIC SIGNAL SENSOR AND SIGMA FACTOR ACTIVATOR FECR-RELATED"/>
    <property type="match status" value="1"/>
</dbReference>
<dbReference type="PANTHER" id="PTHR30273:SF2">
    <property type="entry name" value="PROTEIN FECR"/>
    <property type="match status" value="1"/>
</dbReference>
<feature type="domain" description="Protein FecR C-terminal" evidence="3">
    <location>
        <begin position="320"/>
        <end position="388"/>
    </location>
</feature>
<comment type="caution">
    <text evidence="4">The sequence shown here is derived from an EMBL/GenBank/DDBJ whole genome shotgun (WGS) entry which is preliminary data.</text>
</comment>
<dbReference type="Pfam" id="PF04773">
    <property type="entry name" value="FecR"/>
    <property type="match status" value="1"/>
</dbReference>
<dbReference type="Gene3D" id="3.55.50.30">
    <property type="match status" value="1"/>
</dbReference>
<keyword evidence="1" id="KW-0812">Transmembrane</keyword>
<gene>
    <name evidence="4" type="ORF">BCY89_19980</name>
</gene>
<keyword evidence="5" id="KW-1185">Reference proteome</keyword>
<dbReference type="Gene3D" id="2.60.120.1440">
    <property type="match status" value="1"/>
</dbReference>
<feature type="domain" description="FecR protein" evidence="2">
    <location>
        <begin position="186"/>
        <end position="280"/>
    </location>
</feature>
<dbReference type="AlphaFoldDB" id="A0A420FAV6"/>
<evidence type="ECO:0000259" key="2">
    <source>
        <dbReference type="Pfam" id="PF04773"/>
    </source>
</evidence>
<sequence length="391" mass="44853">MMTNSEFENLVKDYLENKLSPEQERQLIVLLTTNPSADLLAKFDKFYLKYSKEVALEKNKKDKIWSNIHAHLVQDTPYQTGAIKNSRWKTFLPYAAIFIGIISLAALLFTLTDKNKDETPQHDTTVNQIFLKKHSGLIYASNNTNGNNTPLKQSEFKTYGIVKDSAGTLVFRQDDKHVLANNTKLTIQTQKGQTQALVLPDGSKVWINSNSQITFPRSFNEKERQVQLVGEGYFEVTHLDRQPFSVQGLHYTTEVLGTHFNIQSYPNSIERISLLEGKVKVSSPKTVIHLSPGQQAYGETTTPKKTEIDTTDILAWQQGYFKFENVDIYQLTEQIRDWYDVKFIKINSQSEDRFSGTYRRTNDLSDLLKNLEEVSNLRFNIKEGGIYVTNK</sequence>
<dbReference type="Proteomes" id="UP000286402">
    <property type="component" value="Unassembled WGS sequence"/>
</dbReference>
<evidence type="ECO:0000256" key="1">
    <source>
        <dbReference type="SAM" id="Phobius"/>
    </source>
</evidence>
<dbReference type="InterPro" id="IPR032508">
    <property type="entry name" value="FecR_C"/>
</dbReference>
<organism evidence="4 5">
    <name type="scientific">Sphingobacterium siyangense</name>
    <dbReference type="NCBI Taxonomy" id="459529"/>
    <lineage>
        <taxon>Bacteria</taxon>
        <taxon>Pseudomonadati</taxon>
        <taxon>Bacteroidota</taxon>
        <taxon>Sphingobacteriia</taxon>
        <taxon>Sphingobacteriales</taxon>
        <taxon>Sphingobacteriaceae</taxon>
        <taxon>Sphingobacterium</taxon>
    </lineage>
</organism>
<evidence type="ECO:0008006" key="6">
    <source>
        <dbReference type="Google" id="ProtNLM"/>
    </source>
</evidence>
<accession>A0A420FAV6</accession>
<dbReference type="GO" id="GO:0016989">
    <property type="term" value="F:sigma factor antagonist activity"/>
    <property type="evidence" value="ECO:0007669"/>
    <property type="project" value="TreeGrafter"/>
</dbReference>
<dbReference type="InterPro" id="IPR012373">
    <property type="entry name" value="Ferrdict_sens_TM"/>
</dbReference>
<proteinExistence type="predicted"/>
<evidence type="ECO:0000313" key="4">
    <source>
        <dbReference type="EMBL" id="RKF30087.1"/>
    </source>
</evidence>
<dbReference type="RefSeq" id="WP_120336613.1">
    <property type="nucleotide sequence ID" value="NZ_MCAQ01000030.1"/>
</dbReference>
<keyword evidence="1" id="KW-1133">Transmembrane helix</keyword>